<dbReference type="PROSITE" id="PS00175">
    <property type="entry name" value="PG_MUTASE"/>
    <property type="match status" value="1"/>
</dbReference>
<keyword evidence="3" id="KW-1185">Reference proteome</keyword>
<dbReference type="GO" id="GO:0016791">
    <property type="term" value="F:phosphatase activity"/>
    <property type="evidence" value="ECO:0007669"/>
    <property type="project" value="TreeGrafter"/>
</dbReference>
<gene>
    <name evidence="2" type="ORF">HYFRA_00006645</name>
</gene>
<dbReference type="SMART" id="SM00855">
    <property type="entry name" value="PGAM"/>
    <property type="match status" value="1"/>
</dbReference>
<accession>A0A9N9KT62</accession>
<evidence type="ECO:0008006" key="4">
    <source>
        <dbReference type="Google" id="ProtNLM"/>
    </source>
</evidence>
<dbReference type="AlphaFoldDB" id="A0A9N9KT62"/>
<dbReference type="OrthoDB" id="496981at2759"/>
<dbReference type="PANTHER" id="PTHR48100:SF54">
    <property type="entry name" value="PHOSPHATASE SPAC5H10.03-RELATED"/>
    <property type="match status" value="1"/>
</dbReference>
<dbReference type="CDD" id="cd07067">
    <property type="entry name" value="HP_PGM_like"/>
    <property type="match status" value="1"/>
</dbReference>
<sequence length="247" mass="27335">MSRTKTIYIVRHGQGQHNISDSQPTGNSQVKDPSLTPLGRTQCHALRDKFPFHNEVQVVLASGLKRTIQTAATAFAPVFTREDVKMVLVPLAQEISGRPCDVGTDVEVLRGGMEDVLGDVDVKFQSGRIDYGLLVEGWNGKKGIYEDSLEAVTRRAAAMRSWLWSRPETSIVLVTHGAFIHHLTEDWTGLEPGRGTAWKTCEYRTFTFDESSNEEDAHLVEVGGPPRLEKRPWGVHADDISGIEAVA</sequence>
<dbReference type="Pfam" id="PF00300">
    <property type="entry name" value="His_Phos_1"/>
    <property type="match status" value="2"/>
</dbReference>
<evidence type="ECO:0000313" key="3">
    <source>
        <dbReference type="Proteomes" id="UP000696280"/>
    </source>
</evidence>
<feature type="region of interest" description="Disordered" evidence="1">
    <location>
        <begin position="13"/>
        <end position="38"/>
    </location>
</feature>
<dbReference type="SUPFAM" id="SSF53254">
    <property type="entry name" value="Phosphoglycerate mutase-like"/>
    <property type="match status" value="1"/>
</dbReference>
<dbReference type="GO" id="GO:0005737">
    <property type="term" value="C:cytoplasm"/>
    <property type="evidence" value="ECO:0007669"/>
    <property type="project" value="TreeGrafter"/>
</dbReference>
<organism evidence="2 3">
    <name type="scientific">Hymenoscyphus fraxineus</name>
    <dbReference type="NCBI Taxonomy" id="746836"/>
    <lineage>
        <taxon>Eukaryota</taxon>
        <taxon>Fungi</taxon>
        <taxon>Dikarya</taxon>
        <taxon>Ascomycota</taxon>
        <taxon>Pezizomycotina</taxon>
        <taxon>Leotiomycetes</taxon>
        <taxon>Helotiales</taxon>
        <taxon>Helotiaceae</taxon>
        <taxon>Hymenoscyphus</taxon>
    </lineage>
</organism>
<evidence type="ECO:0000256" key="1">
    <source>
        <dbReference type="SAM" id="MobiDB-lite"/>
    </source>
</evidence>
<reference evidence="2" key="1">
    <citation type="submission" date="2021-07" db="EMBL/GenBank/DDBJ databases">
        <authorList>
            <person name="Durling M."/>
        </authorList>
    </citation>
    <scope>NUCLEOTIDE SEQUENCE</scope>
</reference>
<dbReference type="InterPro" id="IPR013078">
    <property type="entry name" value="His_Pase_superF_clade-1"/>
</dbReference>
<dbReference type="EMBL" id="CAJVRL010000052">
    <property type="protein sequence ID" value="CAG8953755.1"/>
    <property type="molecule type" value="Genomic_DNA"/>
</dbReference>
<comment type="caution">
    <text evidence="2">The sequence shown here is derived from an EMBL/GenBank/DDBJ whole genome shotgun (WGS) entry which is preliminary data.</text>
</comment>
<dbReference type="InterPro" id="IPR029033">
    <property type="entry name" value="His_PPase_superfam"/>
</dbReference>
<dbReference type="InterPro" id="IPR001345">
    <property type="entry name" value="PG/BPGM_mutase_AS"/>
</dbReference>
<feature type="compositionally biased region" description="Polar residues" evidence="1">
    <location>
        <begin position="15"/>
        <end position="31"/>
    </location>
</feature>
<evidence type="ECO:0000313" key="2">
    <source>
        <dbReference type="EMBL" id="CAG8953755.1"/>
    </source>
</evidence>
<dbReference type="Proteomes" id="UP000696280">
    <property type="component" value="Unassembled WGS sequence"/>
</dbReference>
<name>A0A9N9KT62_9HELO</name>
<proteinExistence type="predicted"/>
<dbReference type="Gene3D" id="3.40.50.1240">
    <property type="entry name" value="Phosphoglycerate mutase-like"/>
    <property type="match status" value="1"/>
</dbReference>
<protein>
    <recommendedName>
        <fullName evidence="4">Phosphoglycerate mutase-like protein</fullName>
    </recommendedName>
</protein>
<dbReference type="InterPro" id="IPR050275">
    <property type="entry name" value="PGM_Phosphatase"/>
</dbReference>
<dbReference type="PANTHER" id="PTHR48100">
    <property type="entry name" value="BROAD-SPECIFICITY PHOSPHATASE YOR283W-RELATED"/>
    <property type="match status" value="1"/>
</dbReference>